<dbReference type="OrthoDB" id="3211671at2759"/>
<dbReference type="EMBL" id="KN819379">
    <property type="protein sequence ID" value="KIJ11437.1"/>
    <property type="molecule type" value="Genomic_DNA"/>
</dbReference>
<dbReference type="AlphaFoldDB" id="A0A0C9TUH0"/>
<feature type="non-terminal residue" evidence="1">
    <location>
        <position position="80"/>
    </location>
</feature>
<protein>
    <submittedName>
        <fullName evidence="1">Uncharacterized protein</fullName>
    </submittedName>
</protein>
<sequence length="80" mass="9080">TYQLELLKDLVARGVHNVFHASLLRPCWPNDDSRFPGHQLRQIPGFGEEASEWVVDQLLSHSGKGEDAMFEVQWSMGDVT</sequence>
<gene>
    <name evidence="1" type="ORF">PAXINDRAFT_22712</name>
</gene>
<organism evidence="1 2">
    <name type="scientific">Paxillus involutus ATCC 200175</name>
    <dbReference type="NCBI Taxonomy" id="664439"/>
    <lineage>
        <taxon>Eukaryota</taxon>
        <taxon>Fungi</taxon>
        <taxon>Dikarya</taxon>
        <taxon>Basidiomycota</taxon>
        <taxon>Agaricomycotina</taxon>
        <taxon>Agaricomycetes</taxon>
        <taxon>Agaricomycetidae</taxon>
        <taxon>Boletales</taxon>
        <taxon>Paxilineae</taxon>
        <taxon>Paxillaceae</taxon>
        <taxon>Paxillus</taxon>
    </lineage>
</organism>
<evidence type="ECO:0000313" key="1">
    <source>
        <dbReference type="EMBL" id="KIJ11437.1"/>
    </source>
</evidence>
<name>A0A0C9TUH0_PAXIN</name>
<keyword evidence="2" id="KW-1185">Reference proteome</keyword>
<dbReference type="Proteomes" id="UP000053647">
    <property type="component" value="Unassembled WGS sequence"/>
</dbReference>
<reference evidence="1 2" key="1">
    <citation type="submission" date="2014-06" db="EMBL/GenBank/DDBJ databases">
        <authorList>
            <consortium name="DOE Joint Genome Institute"/>
            <person name="Kuo A."/>
            <person name="Kohler A."/>
            <person name="Nagy L.G."/>
            <person name="Floudas D."/>
            <person name="Copeland A."/>
            <person name="Barry K.W."/>
            <person name="Cichocki N."/>
            <person name="Veneault-Fourrey C."/>
            <person name="LaButti K."/>
            <person name="Lindquist E.A."/>
            <person name="Lipzen A."/>
            <person name="Lundell T."/>
            <person name="Morin E."/>
            <person name="Murat C."/>
            <person name="Sun H."/>
            <person name="Tunlid A."/>
            <person name="Henrissat B."/>
            <person name="Grigoriev I.V."/>
            <person name="Hibbett D.S."/>
            <person name="Martin F."/>
            <person name="Nordberg H.P."/>
            <person name="Cantor M.N."/>
            <person name="Hua S.X."/>
        </authorList>
    </citation>
    <scope>NUCLEOTIDE SEQUENCE [LARGE SCALE GENOMIC DNA]</scope>
    <source>
        <strain evidence="1 2">ATCC 200175</strain>
    </source>
</reference>
<reference evidence="2" key="2">
    <citation type="submission" date="2015-01" db="EMBL/GenBank/DDBJ databases">
        <title>Evolutionary Origins and Diversification of the Mycorrhizal Mutualists.</title>
        <authorList>
            <consortium name="DOE Joint Genome Institute"/>
            <consortium name="Mycorrhizal Genomics Consortium"/>
            <person name="Kohler A."/>
            <person name="Kuo A."/>
            <person name="Nagy L.G."/>
            <person name="Floudas D."/>
            <person name="Copeland A."/>
            <person name="Barry K.W."/>
            <person name="Cichocki N."/>
            <person name="Veneault-Fourrey C."/>
            <person name="LaButti K."/>
            <person name="Lindquist E.A."/>
            <person name="Lipzen A."/>
            <person name="Lundell T."/>
            <person name="Morin E."/>
            <person name="Murat C."/>
            <person name="Riley R."/>
            <person name="Ohm R."/>
            <person name="Sun H."/>
            <person name="Tunlid A."/>
            <person name="Henrissat B."/>
            <person name="Grigoriev I.V."/>
            <person name="Hibbett D.S."/>
            <person name="Martin F."/>
        </authorList>
    </citation>
    <scope>NUCLEOTIDE SEQUENCE [LARGE SCALE GENOMIC DNA]</scope>
    <source>
        <strain evidence="2">ATCC 200175</strain>
    </source>
</reference>
<dbReference type="HOGENOM" id="CLU_132807_2_0_1"/>
<accession>A0A0C9TUH0</accession>
<proteinExistence type="predicted"/>
<feature type="non-terminal residue" evidence="1">
    <location>
        <position position="1"/>
    </location>
</feature>
<evidence type="ECO:0000313" key="2">
    <source>
        <dbReference type="Proteomes" id="UP000053647"/>
    </source>
</evidence>